<dbReference type="SUPFAM" id="SSF54211">
    <property type="entry name" value="Ribosomal protein S5 domain 2-like"/>
    <property type="match status" value="1"/>
</dbReference>
<evidence type="ECO:0000256" key="6">
    <source>
        <dbReference type="ARBA" id="ARBA00022833"/>
    </source>
</evidence>
<dbReference type="InterPro" id="IPR041166">
    <property type="entry name" value="Rubredoxin_2"/>
</dbReference>
<evidence type="ECO:0000256" key="4">
    <source>
        <dbReference type="ARBA" id="ARBA00022771"/>
    </source>
</evidence>
<dbReference type="InterPro" id="IPR014721">
    <property type="entry name" value="Ribsml_uS5_D2-typ_fold_subgr"/>
</dbReference>
<organism evidence="15 16">
    <name type="scientific">Dethiosulfovibrio marinus</name>
    <dbReference type="NCBI Taxonomy" id="133532"/>
    <lineage>
        <taxon>Bacteria</taxon>
        <taxon>Thermotogati</taxon>
        <taxon>Synergistota</taxon>
        <taxon>Synergistia</taxon>
        <taxon>Synergistales</taxon>
        <taxon>Dethiosulfovibrionaceae</taxon>
        <taxon>Dethiosulfovibrio</taxon>
    </lineage>
</organism>
<keyword evidence="9 11" id="KW-0238">DNA-binding</keyword>
<evidence type="ECO:0000256" key="13">
    <source>
        <dbReference type="RuleBase" id="RU003555"/>
    </source>
</evidence>
<dbReference type="SUPFAM" id="SSF52540">
    <property type="entry name" value="P-loop containing nucleoside triphosphate hydrolases"/>
    <property type="match status" value="1"/>
</dbReference>
<keyword evidence="4 13" id="KW-0863">Zinc-finger</keyword>
<gene>
    <name evidence="11 15" type="primary">radA</name>
    <name evidence="15" type="ORF">L2W38_01745</name>
</gene>
<protein>
    <recommendedName>
        <fullName evidence="11 12">DNA repair protein RadA</fullName>
    </recommendedName>
</protein>
<evidence type="ECO:0000256" key="3">
    <source>
        <dbReference type="ARBA" id="ARBA00022763"/>
    </source>
</evidence>
<proteinExistence type="inferred from homology"/>
<dbReference type="HAMAP" id="MF_01498">
    <property type="entry name" value="RadA_bact"/>
    <property type="match status" value="1"/>
</dbReference>
<comment type="function">
    <text evidence="13">DNA-dependent ATPase involved in processing of recombination intermediates, plays a role in repairing DNA breaks. Stimulates the branch migration of RecA-mediated strand transfer reactions, allowing the 3' invading strand to extend heteroduplex DNA faster. Binds ssDNA in the presence of ADP but not other nucleotides, has ATPase activity that is stimulated by ssDNA and various branched DNA structures, but inhibited by SSB. Does not have RecA's homology-searching function.</text>
</comment>
<keyword evidence="16" id="KW-1185">Reference proteome</keyword>
<feature type="binding site" evidence="11">
    <location>
        <begin position="92"/>
        <end position="99"/>
    </location>
    <ligand>
        <name>ATP</name>
        <dbReference type="ChEBI" id="CHEBI:30616"/>
    </ligand>
</feature>
<dbReference type="InterPro" id="IPR004504">
    <property type="entry name" value="DNA_repair_RadA"/>
</dbReference>
<dbReference type="PANTHER" id="PTHR32472">
    <property type="entry name" value="DNA REPAIR PROTEIN RADA"/>
    <property type="match status" value="1"/>
</dbReference>
<dbReference type="PROSITE" id="PS50162">
    <property type="entry name" value="RECA_2"/>
    <property type="match status" value="1"/>
</dbReference>
<dbReference type="Pfam" id="PF18073">
    <property type="entry name" value="Zn_ribbon_LapB"/>
    <property type="match status" value="1"/>
</dbReference>
<dbReference type="PRINTS" id="PR01874">
    <property type="entry name" value="DNAREPAIRADA"/>
</dbReference>
<feature type="domain" description="RecA family profile 1" evidence="14">
    <location>
        <begin position="63"/>
        <end position="210"/>
    </location>
</feature>
<comment type="caution">
    <text evidence="15">The sequence shown here is derived from an EMBL/GenBank/DDBJ whole genome shotgun (WGS) entry which is preliminary data.</text>
</comment>
<comment type="domain">
    <text evidence="11">The middle region has homology to RecA with ATPase motifs including the RadA KNRFG motif, while the C-terminus is homologous to Lon protease.</text>
</comment>
<comment type="similarity">
    <text evidence="11 13">Belongs to the RecA family. RadA subfamily.</text>
</comment>
<evidence type="ECO:0000256" key="8">
    <source>
        <dbReference type="ARBA" id="ARBA00023016"/>
    </source>
</evidence>
<dbReference type="Pfam" id="PF13481">
    <property type="entry name" value="AAA_25"/>
    <property type="match status" value="1"/>
</dbReference>
<evidence type="ECO:0000256" key="12">
    <source>
        <dbReference type="NCBIfam" id="TIGR00416"/>
    </source>
</evidence>
<reference evidence="15 16" key="1">
    <citation type="submission" date="2022-01" db="EMBL/GenBank/DDBJ databases">
        <title>Dethiosulfovibrio faecalis sp. nov., a novel proteolytic, non-sulfur-reducing bacterium isolated from a marine aquaculture solid waste bioreactor.</title>
        <authorList>
            <person name="Grabowski S."/>
            <person name="Apolinario E."/>
            <person name="Schneider N."/>
            <person name="Marshall C.W."/>
            <person name="Sowers K.R."/>
        </authorList>
    </citation>
    <scope>NUCLEOTIDE SEQUENCE [LARGE SCALE GENOMIC DNA]</scope>
    <source>
        <strain evidence="15 16">DSM 12537</strain>
    </source>
</reference>
<dbReference type="InterPro" id="IPR020568">
    <property type="entry name" value="Ribosomal_Su5_D2-typ_SF"/>
</dbReference>
<dbReference type="Gene3D" id="3.30.230.10">
    <property type="match status" value="1"/>
</dbReference>
<accession>A0ABS9EMP7</accession>
<dbReference type="InterPro" id="IPR020588">
    <property type="entry name" value="RecA_ATP-bd"/>
</dbReference>
<dbReference type="PANTHER" id="PTHR32472:SF10">
    <property type="entry name" value="DNA REPAIR PROTEIN RADA-LIKE PROTEIN"/>
    <property type="match status" value="1"/>
</dbReference>
<name>A0ABS9EMP7_9BACT</name>
<keyword evidence="3 11" id="KW-0227">DNA damage</keyword>
<feature type="short sequence motif" description="RadA KNRFG motif" evidence="11">
    <location>
        <begin position="247"/>
        <end position="251"/>
    </location>
</feature>
<evidence type="ECO:0000256" key="9">
    <source>
        <dbReference type="ARBA" id="ARBA00023125"/>
    </source>
</evidence>
<dbReference type="NCBIfam" id="TIGR00416">
    <property type="entry name" value="sms"/>
    <property type="match status" value="1"/>
</dbReference>
<dbReference type="InterPro" id="IPR027417">
    <property type="entry name" value="P-loop_NTPase"/>
</dbReference>
<evidence type="ECO:0000313" key="16">
    <source>
        <dbReference type="Proteomes" id="UP001200430"/>
    </source>
</evidence>
<keyword evidence="2 11" id="KW-0547">Nucleotide-binding</keyword>
<keyword evidence="6 13" id="KW-0862">Zinc</keyword>
<evidence type="ECO:0000256" key="5">
    <source>
        <dbReference type="ARBA" id="ARBA00022801"/>
    </source>
</evidence>
<comment type="function">
    <text evidence="11">Plays a role in repairing double-strand DNA breaks, probably involving stabilizing or processing branched DNA or blocked replication forks.</text>
</comment>
<keyword evidence="1 11" id="KW-0479">Metal-binding</keyword>
<dbReference type="RefSeq" id="WP_005661819.1">
    <property type="nucleotide sequence ID" value="NZ_JAKGUD010000001.1"/>
</dbReference>
<dbReference type="EMBL" id="JAKGUD010000001">
    <property type="protein sequence ID" value="MCF4141541.1"/>
    <property type="molecule type" value="Genomic_DNA"/>
</dbReference>
<evidence type="ECO:0000256" key="2">
    <source>
        <dbReference type="ARBA" id="ARBA00022741"/>
    </source>
</evidence>
<evidence type="ECO:0000256" key="7">
    <source>
        <dbReference type="ARBA" id="ARBA00022840"/>
    </source>
</evidence>
<sequence length="448" mass="46944">MAKKNEVRYVCSECGYVSLSPMGRCPGCGEWGTVEAEVLSVSTEGRKSGSSPLSPRSILGLKPPKRLPSGIGELDRVMGGGWVEGGVVLLGGQPGIGKSTLLLQVCGNLARSGSKVLYVSGEESASQVALRASRLGADSEGLELLCIADVEMALGSLNDHGLVVIDSVQAMKDPGEGGWPGTPSQVRATAQRCIDTAKSKGIPMVLVGHITKEGRIAGPMLLEHMVDTVLLFSGDDGSPYRTLRATKNRYGGTDEVGLFQMGERGLNPVDDPSGLYWDRGDQSVPGVALTVVMEGSRALVAEVQALAASTSFAYPRRTARGTSVNKLHLLLAVLQKRCGLTSSGLDVYVNVAGGMDLRDPGADLALALSLASSAMDRALPSDCCLLGEVGLVGEIRPVGRTGQRLREAARLGFRSAVVSAREKEEAPRGMDVMAVRSLAEAMARLGLN</sequence>
<keyword evidence="8 11" id="KW-0346">Stress response</keyword>
<dbReference type="Proteomes" id="UP001200430">
    <property type="component" value="Unassembled WGS sequence"/>
</dbReference>
<evidence type="ECO:0000256" key="1">
    <source>
        <dbReference type="ARBA" id="ARBA00022723"/>
    </source>
</evidence>
<evidence type="ECO:0000256" key="10">
    <source>
        <dbReference type="ARBA" id="ARBA00023204"/>
    </source>
</evidence>
<dbReference type="SMART" id="SM00382">
    <property type="entry name" value="AAA"/>
    <property type="match status" value="1"/>
</dbReference>
<dbReference type="InterPro" id="IPR003593">
    <property type="entry name" value="AAA+_ATPase"/>
</dbReference>
<keyword evidence="5" id="KW-0378">Hydrolase</keyword>
<evidence type="ECO:0000259" key="14">
    <source>
        <dbReference type="PROSITE" id="PS50162"/>
    </source>
</evidence>
<evidence type="ECO:0000313" key="15">
    <source>
        <dbReference type="EMBL" id="MCF4141541.1"/>
    </source>
</evidence>
<feature type="region of interest" description="Lon-protease-like" evidence="11">
    <location>
        <begin position="346"/>
        <end position="448"/>
    </location>
</feature>
<keyword evidence="7 11" id="KW-0067">ATP-binding</keyword>
<evidence type="ECO:0000256" key="11">
    <source>
        <dbReference type="HAMAP-Rule" id="MF_01498"/>
    </source>
</evidence>
<keyword evidence="10 11" id="KW-0234">DNA repair</keyword>
<dbReference type="Gene3D" id="3.40.50.300">
    <property type="entry name" value="P-loop containing nucleotide triphosphate hydrolases"/>
    <property type="match status" value="1"/>
</dbReference>